<dbReference type="EMBL" id="BARU01044449">
    <property type="protein sequence ID" value="GAH77966.1"/>
    <property type="molecule type" value="Genomic_DNA"/>
</dbReference>
<gene>
    <name evidence="1" type="ORF">S03H2_67783</name>
</gene>
<comment type="caution">
    <text evidence="1">The sequence shown here is derived from an EMBL/GenBank/DDBJ whole genome shotgun (WGS) entry which is preliminary data.</text>
</comment>
<organism evidence="1">
    <name type="scientific">marine sediment metagenome</name>
    <dbReference type="NCBI Taxonomy" id="412755"/>
    <lineage>
        <taxon>unclassified sequences</taxon>
        <taxon>metagenomes</taxon>
        <taxon>ecological metagenomes</taxon>
    </lineage>
</organism>
<reference evidence="1" key="1">
    <citation type="journal article" date="2014" name="Front. Microbiol.">
        <title>High frequency of phylogenetically diverse reductive dehalogenase-homologous genes in deep subseafloor sedimentary metagenomes.</title>
        <authorList>
            <person name="Kawai M."/>
            <person name="Futagami T."/>
            <person name="Toyoda A."/>
            <person name="Takaki Y."/>
            <person name="Nishi S."/>
            <person name="Hori S."/>
            <person name="Arai W."/>
            <person name="Tsubouchi T."/>
            <person name="Morono Y."/>
            <person name="Uchiyama I."/>
            <person name="Ito T."/>
            <person name="Fujiyama A."/>
            <person name="Inagaki F."/>
            <person name="Takami H."/>
        </authorList>
    </citation>
    <scope>NUCLEOTIDE SEQUENCE</scope>
    <source>
        <strain evidence="1">Expedition CK06-06</strain>
    </source>
</reference>
<evidence type="ECO:0000313" key="1">
    <source>
        <dbReference type="EMBL" id="GAH77966.1"/>
    </source>
</evidence>
<protein>
    <submittedName>
        <fullName evidence="1">Uncharacterized protein</fullName>
    </submittedName>
</protein>
<proteinExistence type="predicted"/>
<sequence length="58" mass="6609">CDFQLVESLEKKVKVFLVKINDIPEIKEQLIKAGLSTENIEILLSCPTLKKYGKLFLS</sequence>
<feature type="non-terminal residue" evidence="1">
    <location>
        <position position="1"/>
    </location>
</feature>
<name>X1I6H5_9ZZZZ</name>
<accession>X1I6H5</accession>
<dbReference type="AlphaFoldDB" id="X1I6H5"/>